<dbReference type="Proteomes" id="UP000703038">
    <property type="component" value="Unassembled WGS sequence"/>
</dbReference>
<gene>
    <name evidence="2" type="ORF">JOE42_000638</name>
</gene>
<dbReference type="RefSeq" id="WP_204866638.1">
    <property type="nucleotide sequence ID" value="NZ_JAFBBK010000001.1"/>
</dbReference>
<dbReference type="PANTHER" id="PTHR31902">
    <property type="entry name" value="ACTIN PATCHES DISTAL PROTEIN 1"/>
    <property type="match status" value="1"/>
</dbReference>
<dbReference type="InterPro" id="IPR036249">
    <property type="entry name" value="Thioredoxin-like_sf"/>
</dbReference>
<name>A0ABS2KPL1_9NOCA</name>
<accession>A0ABS2KPL1</accession>
<proteinExistence type="predicted"/>
<dbReference type="Gene3D" id="3.40.30.10">
    <property type="entry name" value="Glutaredoxin"/>
    <property type="match status" value="1"/>
</dbReference>
<reference evidence="2 3" key="1">
    <citation type="submission" date="2021-01" db="EMBL/GenBank/DDBJ databases">
        <title>Genomics of switchgrass bacterial isolates.</title>
        <authorList>
            <person name="Shade A."/>
        </authorList>
    </citation>
    <scope>NUCLEOTIDE SEQUENCE [LARGE SCALE GENOMIC DNA]</scope>
    <source>
        <strain evidence="2 3">PvP111</strain>
    </source>
</reference>
<protein>
    <recommendedName>
        <fullName evidence="4">Sucrase ferredoxin</fullName>
    </recommendedName>
</protein>
<evidence type="ECO:0000313" key="2">
    <source>
        <dbReference type="EMBL" id="MBM7413905.1"/>
    </source>
</evidence>
<evidence type="ECO:0000256" key="1">
    <source>
        <dbReference type="SAM" id="MobiDB-lite"/>
    </source>
</evidence>
<evidence type="ECO:0000313" key="3">
    <source>
        <dbReference type="Proteomes" id="UP000703038"/>
    </source>
</evidence>
<keyword evidence="3" id="KW-1185">Reference proteome</keyword>
<comment type="caution">
    <text evidence="2">The sequence shown here is derived from an EMBL/GenBank/DDBJ whole genome shotgun (WGS) entry which is preliminary data.</text>
</comment>
<dbReference type="CDD" id="cd03062">
    <property type="entry name" value="TRX_Fd_Sucrase"/>
    <property type="match status" value="1"/>
</dbReference>
<dbReference type="SUPFAM" id="SSF52833">
    <property type="entry name" value="Thioredoxin-like"/>
    <property type="match status" value="1"/>
</dbReference>
<dbReference type="InterPro" id="IPR009737">
    <property type="entry name" value="Aim32/Apd1-like"/>
</dbReference>
<organism evidence="2 3">
    <name type="scientific">Rhodococcoides corynebacterioides</name>
    <dbReference type="NCBI Taxonomy" id="53972"/>
    <lineage>
        <taxon>Bacteria</taxon>
        <taxon>Bacillati</taxon>
        <taxon>Actinomycetota</taxon>
        <taxon>Actinomycetes</taxon>
        <taxon>Mycobacteriales</taxon>
        <taxon>Nocardiaceae</taxon>
        <taxon>Rhodococcoides</taxon>
    </lineage>
</organism>
<evidence type="ECO:0008006" key="4">
    <source>
        <dbReference type="Google" id="ProtNLM"/>
    </source>
</evidence>
<dbReference type="Pfam" id="PF06999">
    <property type="entry name" value="Suc_Fer-like"/>
    <property type="match status" value="1"/>
</dbReference>
<sequence>MSTTAAWRPCSDNARDRGDTLPGSGSRGDRWFLVELAGSWGPSAFLDSPSVLDPVLGGALVRRIEGAGFRPLAVREPGRRRGRGRWRWASVDARPGYESVHRGEVSDAADLLDVPLDGSSGIASTETIVAVCTHGRHDRCCAVRGRTILAPAVAAYPGEVWECSHLGGDRFAGTMIVLPHGLYYGNVDDADVVRILRRHHDGLVTPEFLRGRSALSGAVQVAQHAARTVLQDFAIDTLHPLSEAPGPDGRREVLLDHHGDTVEVVLRETRSAPILTTCHARVAGPVRTHEVLSVRPSRPS</sequence>
<dbReference type="PANTHER" id="PTHR31902:SF22">
    <property type="entry name" value="SLL1203 PROTEIN"/>
    <property type="match status" value="1"/>
</dbReference>
<dbReference type="EMBL" id="JAFBBK010000001">
    <property type="protein sequence ID" value="MBM7413905.1"/>
    <property type="molecule type" value="Genomic_DNA"/>
</dbReference>
<feature type="region of interest" description="Disordered" evidence="1">
    <location>
        <begin position="1"/>
        <end position="23"/>
    </location>
</feature>